<keyword evidence="3" id="KW-1185">Reference proteome</keyword>
<name>A0A563DRR4_9MICO</name>
<feature type="domain" description="SseB protein N-terminal" evidence="1">
    <location>
        <begin position="34"/>
        <end position="152"/>
    </location>
</feature>
<dbReference type="Proteomes" id="UP000320244">
    <property type="component" value="Unassembled WGS sequence"/>
</dbReference>
<proteinExistence type="predicted"/>
<sequence>MSALNGDSAGQEWSGRELHGTGFDDDFGVAEPTLLAALADRANETAWMAALAGARLIVPIVAAPTDIDNSGDLAVEKSTDMAVVTLTAPDGQRALPVFTGLTALQQWDPHARPSPVRAAVAAQAAVSEQCEVMVVDVSSPGTVALRPSMVWALAQQREWLPAHQDPFVRDAVTAAASDEPDVQSVLCEAGGADALGALRVVLSLRPGLEPDQVQALAQRVGERIATDGEARARIDALAFAIRAA</sequence>
<reference evidence="2 3" key="1">
    <citation type="submission" date="2019-05" db="EMBL/GenBank/DDBJ databases">
        <authorList>
            <person name="Lee S.D."/>
        </authorList>
    </citation>
    <scope>NUCLEOTIDE SEQUENCE [LARGE SCALE GENOMIC DNA]</scope>
    <source>
        <strain evidence="2 3">C5-26</strain>
    </source>
</reference>
<protein>
    <submittedName>
        <fullName evidence="2">SseB family protein</fullName>
    </submittedName>
</protein>
<organism evidence="2 3">
    <name type="scientific">Leekyejoonella antrihumi</name>
    <dbReference type="NCBI Taxonomy" id="1660198"/>
    <lineage>
        <taxon>Bacteria</taxon>
        <taxon>Bacillati</taxon>
        <taxon>Actinomycetota</taxon>
        <taxon>Actinomycetes</taxon>
        <taxon>Micrococcales</taxon>
        <taxon>Dermacoccaceae</taxon>
        <taxon>Leekyejoonella</taxon>
    </lineage>
</organism>
<dbReference type="OrthoDB" id="5188303at2"/>
<dbReference type="InterPro" id="IPR009839">
    <property type="entry name" value="SseB_N"/>
</dbReference>
<evidence type="ECO:0000259" key="1">
    <source>
        <dbReference type="Pfam" id="PF07179"/>
    </source>
</evidence>
<dbReference type="AlphaFoldDB" id="A0A563DRR4"/>
<dbReference type="RefSeq" id="WP_146320847.1">
    <property type="nucleotide sequence ID" value="NZ_VCQV01000053.1"/>
</dbReference>
<dbReference type="EMBL" id="VCQV01000053">
    <property type="protein sequence ID" value="TWP32930.1"/>
    <property type="molecule type" value="Genomic_DNA"/>
</dbReference>
<reference evidence="2 3" key="2">
    <citation type="submission" date="2019-08" db="EMBL/GenBank/DDBJ databases">
        <title>Jejuicoccus antrihumi gen. nov., sp. nov., a new member of the family Dermacoccaceae isolated from a cave.</title>
        <authorList>
            <person name="Schumann P."/>
            <person name="Kim I.S."/>
        </authorList>
    </citation>
    <scope>NUCLEOTIDE SEQUENCE [LARGE SCALE GENOMIC DNA]</scope>
    <source>
        <strain evidence="2 3">C5-26</strain>
    </source>
</reference>
<comment type="caution">
    <text evidence="2">The sequence shown here is derived from an EMBL/GenBank/DDBJ whole genome shotgun (WGS) entry which is preliminary data.</text>
</comment>
<evidence type="ECO:0000313" key="3">
    <source>
        <dbReference type="Proteomes" id="UP000320244"/>
    </source>
</evidence>
<gene>
    <name evidence="2" type="ORF">FGL98_22850</name>
</gene>
<accession>A0A563DRR4</accession>
<evidence type="ECO:0000313" key="2">
    <source>
        <dbReference type="EMBL" id="TWP32930.1"/>
    </source>
</evidence>
<dbReference type="Pfam" id="PF07179">
    <property type="entry name" value="SseB"/>
    <property type="match status" value="1"/>
</dbReference>